<gene>
    <name evidence="1" type="ORF">NPIL_603931</name>
</gene>
<evidence type="ECO:0000313" key="1">
    <source>
        <dbReference type="EMBL" id="GFT67217.1"/>
    </source>
</evidence>
<sequence length="101" mass="11224">MAAEKFSTPESQKSRTIDLQNSADLKVNLNLALHQNILPVASIIQEENERKQFCCSKSESHAWEPCSLGILIHFMKTIVLALPSFTNAFASLMEMVSCLLA</sequence>
<dbReference type="Proteomes" id="UP000887013">
    <property type="component" value="Unassembled WGS sequence"/>
</dbReference>
<accession>A0A8X6U0G2</accession>
<comment type="caution">
    <text evidence="1">The sequence shown here is derived from an EMBL/GenBank/DDBJ whole genome shotgun (WGS) entry which is preliminary data.</text>
</comment>
<protein>
    <submittedName>
        <fullName evidence="1">Uncharacterized protein</fullName>
    </submittedName>
</protein>
<reference evidence="1" key="1">
    <citation type="submission" date="2020-08" db="EMBL/GenBank/DDBJ databases">
        <title>Multicomponent nature underlies the extraordinary mechanical properties of spider dragline silk.</title>
        <authorList>
            <person name="Kono N."/>
            <person name="Nakamura H."/>
            <person name="Mori M."/>
            <person name="Yoshida Y."/>
            <person name="Ohtoshi R."/>
            <person name="Malay A.D."/>
            <person name="Moran D.A.P."/>
            <person name="Tomita M."/>
            <person name="Numata K."/>
            <person name="Arakawa K."/>
        </authorList>
    </citation>
    <scope>NUCLEOTIDE SEQUENCE</scope>
</reference>
<evidence type="ECO:0000313" key="2">
    <source>
        <dbReference type="Proteomes" id="UP000887013"/>
    </source>
</evidence>
<name>A0A8X6U0G2_NEPPI</name>
<keyword evidence="2" id="KW-1185">Reference proteome</keyword>
<proteinExistence type="predicted"/>
<dbReference type="AlphaFoldDB" id="A0A8X6U0G2"/>
<organism evidence="1 2">
    <name type="scientific">Nephila pilipes</name>
    <name type="common">Giant wood spider</name>
    <name type="synonym">Nephila maculata</name>
    <dbReference type="NCBI Taxonomy" id="299642"/>
    <lineage>
        <taxon>Eukaryota</taxon>
        <taxon>Metazoa</taxon>
        <taxon>Ecdysozoa</taxon>
        <taxon>Arthropoda</taxon>
        <taxon>Chelicerata</taxon>
        <taxon>Arachnida</taxon>
        <taxon>Araneae</taxon>
        <taxon>Araneomorphae</taxon>
        <taxon>Entelegynae</taxon>
        <taxon>Araneoidea</taxon>
        <taxon>Nephilidae</taxon>
        <taxon>Nephila</taxon>
    </lineage>
</organism>
<dbReference type="EMBL" id="BMAW01020281">
    <property type="protein sequence ID" value="GFT67217.1"/>
    <property type="molecule type" value="Genomic_DNA"/>
</dbReference>